<dbReference type="InterPro" id="IPR051266">
    <property type="entry name" value="CLCR"/>
</dbReference>
<feature type="region of interest" description="Disordered" evidence="1">
    <location>
        <begin position="1"/>
        <end position="23"/>
    </location>
</feature>
<dbReference type="SUPFAM" id="SSF53300">
    <property type="entry name" value="vWA-like"/>
    <property type="match status" value="2"/>
</dbReference>
<reference evidence="3 4" key="1">
    <citation type="submission" date="2021-06" db="EMBL/GenBank/DDBJ databases">
        <title>Chromosome-level genome assembly of the red-tail catfish (Hemibagrus wyckioides).</title>
        <authorList>
            <person name="Shao F."/>
        </authorList>
    </citation>
    <scope>NUCLEOTIDE SEQUENCE [LARGE SCALE GENOMIC DNA]</scope>
    <source>
        <strain evidence="3">EC202008001</strain>
        <tissue evidence="3">Blood</tissue>
    </source>
</reference>
<dbReference type="Pfam" id="PF00092">
    <property type="entry name" value="VWA"/>
    <property type="match status" value="1"/>
</dbReference>
<dbReference type="InterPro" id="IPR002035">
    <property type="entry name" value="VWF_A"/>
</dbReference>
<dbReference type="PANTHER" id="PTHR10579">
    <property type="entry name" value="CALCIUM-ACTIVATED CHLORIDE CHANNEL REGULATOR"/>
    <property type="match status" value="1"/>
</dbReference>
<dbReference type="InterPro" id="IPR036465">
    <property type="entry name" value="vWFA_dom_sf"/>
</dbReference>
<protein>
    <recommendedName>
        <fullName evidence="2">VWFA domain-containing protein</fullName>
    </recommendedName>
</protein>
<dbReference type="Proteomes" id="UP000824219">
    <property type="component" value="Linkage Group LG17"/>
</dbReference>
<evidence type="ECO:0000259" key="2">
    <source>
        <dbReference type="PROSITE" id="PS50234"/>
    </source>
</evidence>
<name>A0A9D3SFK9_9TELE</name>
<comment type="caution">
    <text evidence="3">The sequence shown here is derived from an EMBL/GenBank/DDBJ whole genome shotgun (WGS) entry which is preliminary data.</text>
</comment>
<evidence type="ECO:0000256" key="1">
    <source>
        <dbReference type="SAM" id="MobiDB-lite"/>
    </source>
</evidence>
<dbReference type="EMBL" id="JAHKSW010000017">
    <property type="protein sequence ID" value="KAG7321965.1"/>
    <property type="molecule type" value="Genomic_DNA"/>
</dbReference>
<proteinExistence type="predicted"/>
<evidence type="ECO:0000313" key="3">
    <source>
        <dbReference type="EMBL" id="KAG7321965.1"/>
    </source>
</evidence>
<dbReference type="OrthoDB" id="687730at2759"/>
<dbReference type="GO" id="GO:0005886">
    <property type="term" value="C:plasma membrane"/>
    <property type="evidence" value="ECO:0007669"/>
    <property type="project" value="TreeGrafter"/>
</dbReference>
<dbReference type="InterPro" id="IPR013783">
    <property type="entry name" value="Ig-like_fold"/>
</dbReference>
<keyword evidence="4" id="KW-1185">Reference proteome</keyword>
<dbReference type="AlphaFoldDB" id="A0A9D3SFK9"/>
<dbReference type="PROSITE" id="PS50234">
    <property type="entry name" value="VWFA"/>
    <property type="match status" value="1"/>
</dbReference>
<dbReference type="CDD" id="cd00198">
    <property type="entry name" value="vWFA"/>
    <property type="match status" value="2"/>
</dbReference>
<dbReference type="Pfam" id="PF13519">
    <property type="entry name" value="VWA_2"/>
    <property type="match status" value="1"/>
</dbReference>
<gene>
    <name evidence="3" type="ORF">KOW79_014823</name>
</gene>
<dbReference type="Gene3D" id="2.60.40.10">
    <property type="entry name" value="Immunoglobulins"/>
    <property type="match status" value="1"/>
</dbReference>
<feature type="domain" description="VWFA" evidence="2">
    <location>
        <begin position="570"/>
        <end position="740"/>
    </location>
</feature>
<dbReference type="Gene3D" id="3.40.50.410">
    <property type="entry name" value="von Willebrand factor, type A domain"/>
    <property type="match status" value="2"/>
</dbReference>
<evidence type="ECO:0000313" key="4">
    <source>
        <dbReference type="Proteomes" id="UP000824219"/>
    </source>
</evidence>
<sequence>MDSVRAFCNEEEHNAEAPNEQNSKCKKLSTRTVIFQESVDKDALHNLKPLPCPPPAPTFRVLQRGTRVVCLVLDVSGSMANARIKQQQQSASVFLNHGIQEQQFVALVTFSTKAKVLSPLTLIDGHATRDKLIHMLPTNAQGSTNICEGLREGFKRNTSDIANTITLTVPGTAEPGDWKYMFLSEGTAAQAISLIVISQAAHEDVYPVTVTVRMIQETSDDTKPLLVLAEVAQNYNPVLGASVSATLESDEGQSVSLQLLDNGAGADSFKATPHDREDSAHPVIVLGLFQRGSEVKASAGNSSTLTDIQIPVKGSMEQEMIVSGSEFLFEALDHKLYFKEVKILVPPNWTTGKYERATTECFDKGRIRIDNANSAFGDEPYTPQVTGCGTEAQYIHFTPKYLLDKDLYKNVYGPKGRVFVHEWAHLRWGVFDEYNKNEPFYLSAGQNKPTRCSDKILGETLQVINQSTQSCWFHMTGLPTSSCKFFPNVKQITNVSIMYSPSMDSVRAFCNEEEHNAEAPNEQNSKCKKLSTRTVIFQESVDKDALHNLKPLPSPPPAPTFRVLQRGTRVVCLVLDVSGSMANARIKQQQQSASVFLNHGIQEQQFVALVTFSTKAKVLSPLTLIDGQATRDKLIHMLPTNAQGSTNICEGLREGFKVLRKDDNKTIGDEIIFLTDGEATDNIQECLQEAVQSGSIIHTISFGPKADSVLKIMADQTGGKFYVVPDSKYSYKLVNVFSSLTLFDGNPMTQPIQLESTEKVDVWLNGTVPIDRTVGNQTTFIVTYETSAPTVYLQSPSGLVYDQRNTSDIANTITLTVPGTAEPGDWKYMFLSEGTAAQAISLIVISQAAHEDVYPVTVTVRMIQETSDDTKPLLVLAEVAQNYNPVLGASVSATLESDEGQSVSLQLLDNGAGADSFKGDGTYSRYLTKILRGKYSLKVRVENQHTEVQFPPYRHSGALYIPGYVDDGEVKLNPPEPPINLKPVDVGSFIRTVTGQSFVVEKDISINFPPNMITDLIAELQEDTVILTWTAPGEDYDLGRAKSYEIRWSEDFKTIQYSFSSTNLVNTSGLVPQTFGSPEKHTFQPSITLQHHTTLFIAIQSVDQQAAKSEISNIARVTNFMFYIA</sequence>
<organism evidence="3 4">
    <name type="scientific">Hemibagrus wyckioides</name>
    <dbReference type="NCBI Taxonomy" id="337641"/>
    <lineage>
        <taxon>Eukaryota</taxon>
        <taxon>Metazoa</taxon>
        <taxon>Chordata</taxon>
        <taxon>Craniata</taxon>
        <taxon>Vertebrata</taxon>
        <taxon>Euteleostomi</taxon>
        <taxon>Actinopterygii</taxon>
        <taxon>Neopterygii</taxon>
        <taxon>Teleostei</taxon>
        <taxon>Ostariophysi</taxon>
        <taxon>Siluriformes</taxon>
        <taxon>Bagridae</taxon>
        <taxon>Hemibagrus</taxon>
    </lineage>
</organism>
<dbReference type="InterPro" id="IPR013642">
    <property type="entry name" value="CLCA_N"/>
</dbReference>
<dbReference type="SMART" id="SM00327">
    <property type="entry name" value="VWA"/>
    <property type="match status" value="2"/>
</dbReference>
<accession>A0A9D3SFK9</accession>
<dbReference type="PANTHER" id="PTHR10579:SF172">
    <property type="entry name" value="CALCIUM-ACTIVATED CHLORIDE CHANNEL REGULATOR 4 PRECURSOR-RELATED"/>
    <property type="match status" value="1"/>
</dbReference>
<dbReference type="Pfam" id="PF08434">
    <property type="entry name" value="CLCA"/>
    <property type="match status" value="2"/>
</dbReference>